<gene>
    <name evidence="1" type="ORF">N7539_008665</name>
</gene>
<dbReference type="AlphaFoldDB" id="A0A9W9WQZ9"/>
<organism evidence="1 2">
    <name type="scientific">Penicillium diatomitis</name>
    <dbReference type="NCBI Taxonomy" id="2819901"/>
    <lineage>
        <taxon>Eukaryota</taxon>
        <taxon>Fungi</taxon>
        <taxon>Dikarya</taxon>
        <taxon>Ascomycota</taxon>
        <taxon>Pezizomycotina</taxon>
        <taxon>Eurotiomycetes</taxon>
        <taxon>Eurotiomycetidae</taxon>
        <taxon>Eurotiales</taxon>
        <taxon>Aspergillaceae</taxon>
        <taxon>Penicillium</taxon>
    </lineage>
</organism>
<sequence length="271" mass="31394">MNPLSPEIVRAFDEKLPDEPLVMIPSNETYRHIRSTASSTLEADPVAVYFEETIDLYHNLFDRNFPRIGHASPLSAGMPVMEQTHILETEADVLRLATLQLIHPVNIALQQICPPGTRIFRRTETSTSGTNVEWSLYDTRGHLLSRLAILEIKSTNVIHKDDFKRAAVDETNFQSKMVRAMDTESSSLLKRNAIWLSKQAQKYSRHCPYVAVFDWDAMFIFSFLSQSHKPVRGFYFDEYGRTEGMTFRRLLFAFVIRPLRSYEATRLHRRH</sequence>
<reference evidence="1" key="1">
    <citation type="submission" date="2022-12" db="EMBL/GenBank/DDBJ databases">
        <authorList>
            <person name="Petersen C."/>
        </authorList>
    </citation>
    <scope>NUCLEOTIDE SEQUENCE</scope>
    <source>
        <strain evidence="1">IBT 30728</strain>
    </source>
</reference>
<dbReference type="GeneID" id="81628510"/>
<evidence type="ECO:0000313" key="2">
    <source>
        <dbReference type="Proteomes" id="UP001148312"/>
    </source>
</evidence>
<dbReference type="RefSeq" id="XP_056786642.1">
    <property type="nucleotide sequence ID" value="XM_056938260.1"/>
</dbReference>
<dbReference type="Proteomes" id="UP001148312">
    <property type="component" value="Unassembled WGS sequence"/>
</dbReference>
<accession>A0A9W9WQZ9</accession>
<evidence type="ECO:0000313" key="1">
    <source>
        <dbReference type="EMBL" id="KAJ5472096.1"/>
    </source>
</evidence>
<proteinExistence type="predicted"/>
<name>A0A9W9WQZ9_9EURO</name>
<keyword evidence="2" id="KW-1185">Reference proteome</keyword>
<reference evidence="1" key="2">
    <citation type="journal article" date="2023" name="IMA Fungus">
        <title>Comparative genomic study of the Penicillium genus elucidates a diverse pangenome and 15 lateral gene transfer events.</title>
        <authorList>
            <person name="Petersen C."/>
            <person name="Sorensen T."/>
            <person name="Nielsen M.R."/>
            <person name="Sondergaard T.E."/>
            <person name="Sorensen J.L."/>
            <person name="Fitzpatrick D.A."/>
            <person name="Frisvad J.C."/>
            <person name="Nielsen K.L."/>
        </authorList>
    </citation>
    <scope>NUCLEOTIDE SEQUENCE</scope>
    <source>
        <strain evidence="1">IBT 30728</strain>
    </source>
</reference>
<protein>
    <submittedName>
        <fullName evidence="1">Uncharacterized protein</fullName>
    </submittedName>
</protein>
<dbReference type="EMBL" id="JAPWDQ010000013">
    <property type="protein sequence ID" value="KAJ5472096.1"/>
    <property type="molecule type" value="Genomic_DNA"/>
</dbReference>
<comment type="caution">
    <text evidence="1">The sequence shown here is derived from an EMBL/GenBank/DDBJ whole genome shotgun (WGS) entry which is preliminary data.</text>
</comment>